<feature type="region of interest" description="Disordered" evidence="1">
    <location>
        <begin position="89"/>
        <end position="121"/>
    </location>
</feature>
<organism evidence="2 3">
    <name type="scientific">Phialocephala subalpina</name>
    <dbReference type="NCBI Taxonomy" id="576137"/>
    <lineage>
        <taxon>Eukaryota</taxon>
        <taxon>Fungi</taxon>
        <taxon>Dikarya</taxon>
        <taxon>Ascomycota</taxon>
        <taxon>Pezizomycotina</taxon>
        <taxon>Leotiomycetes</taxon>
        <taxon>Helotiales</taxon>
        <taxon>Mollisiaceae</taxon>
        <taxon>Phialocephala</taxon>
        <taxon>Phialocephala fortinii species complex</taxon>
    </lineage>
</organism>
<keyword evidence="3" id="KW-1185">Reference proteome</keyword>
<feature type="region of interest" description="Disordered" evidence="1">
    <location>
        <begin position="54"/>
        <end position="75"/>
    </location>
</feature>
<dbReference type="OrthoDB" id="3562645at2759"/>
<evidence type="ECO:0000313" key="3">
    <source>
        <dbReference type="Proteomes" id="UP000184330"/>
    </source>
</evidence>
<dbReference type="Proteomes" id="UP000184330">
    <property type="component" value="Unassembled WGS sequence"/>
</dbReference>
<dbReference type="AlphaFoldDB" id="A0A1L7XQF1"/>
<sequence>MSASMEVSFDLRYGQTQDLVFDGLCYYMTSMSVRNLGYKFTTAVALCEENYDELEPPEAGPVSAKSKTDPGNIGDHVLRTVDASSLRVAHPPPQQFEPTSAVDAGSSPPPPPLEDYLQAQPTPLPRVMPPRPQTIDKKALQGLFDLPVSARIGLQYIVPPRENHQNSQNKPPGKQRRARWEPAHVQYLEELMELATWTLNRPLESKDFPAITEALHRKFRGGSAPGNLYSDRGYNTIHSSGTKSRAYDTSLRRLIPDHDLVKARKPWAPVDKRRNRQ</sequence>
<dbReference type="EMBL" id="FJOG01000042">
    <property type="protein sequence ID" value="CZR67266.1"/>
    <property type="molecule type" value="Genomic_DNA"/>
</dbReference>
<reference evidence="2 3" key="1">
    <citation type="submission" date="2016-03" db="EMBL/GenBank/DDBJ databases">
        <authorList>
            <person name="Ploux O."/>
        </authorList>
    </citation>
    <scope>NUCLEOTIDE SEQUENCE [LARGE SCALE GENOMIC DNA]</scope>
    <source>
        <strain evidence="2 3">UAMH 11012</strain>
    </source>
</reference>
<proteinExistence type="predicted"/>
<gene>
    <name evidence="2" type="ORF">PAC_17165</name>
</gene>
<evidence type="ECO:0000256" key="1">
    <source>
        <dbReference type="SAM" id="MobiDB-lite"/>
    </source>
</evidence>
<feature type="region of interest" description="Disordered" evidence="1">
    <location>
        <begin position="157"/>
        <end position="179"/>
    </location>
</feature>
<accession>A0A1L7XQF1</accession>
<protein>
    <submittedName>
        <fullName evidence="2">Uncharacterized protein</fullName>
    </submittedName>
</protein>
<name>A0A1L7XQF1_9HELO</name>
<evidence type="ECO:0000313" key="2">
    <source>
        <dbReference type="EMBL" id="CZR67266.1"/>
    </source>
</evidence>